<dbReference type="InterPro" id="IPR050595">
    <property type="entry name" value="Bact_response_regulator"/>
</dbReference>
<dbReference type="EMBL" id="LJXB01000091">
    <property type="protein sequence ID" value="KPU53912.1"/>
    <property type="molecule type" value="Genomic_DNA"/>
</dbReference>
<dbReference type="Gene3D" id="3.40.50.2300">
    <property type="match status" value="1"/>
</dbReference>
<dbReference type="GO" id="GO:0000160">
    <property type="term" value="P:phosphorelay signal transduction system"/>
    <property type="evidence" value="ECO:0007669"/>
    <property type="project" value="InterPro"/>
</dbReference>
<dbReference type="SUPFAM" id="SSF52172">
    <property type="entry name" value="CheY-like"/>
    <property type="match status" value="1"/>
</dbReference>
<gene>
    <name evidence="4" type="ORF">AN403_1028</name>
</gene>
<dbReference type="SMART" id="SM00448">
    <property type="entry name" value="REC"/>
    <property type="match status" value="1"/>
</dbReference>
<evidence type="ECO:0000313" key="4">
    <source>
        <dbReference type="EMBL" id="KPU53912.1"/>
    </source>
</evidence>
<evidence type="ECO:0000313" key="5">
    <source>
        <dbReference type="Proteomes" id="UP000050349"/>
    </source>
</evidence>
<sequence>MSSANAPIILVVEDDAIVRMLIVDVLEELEFIVLEAEGSVQALDLLRDLNQHIDLMMTDVGLPDMDGRELANAARALRPALRILFASGYAENIEVPQGMHAISKPFSIDQLRDKVTSILG</sequence>
<evidence type="ECO:0000256" key="1">
    <source>
        <dbReference type="ARBA" id="ARBA00022553"/>
    </source>
</evidence>
<dbReference type="PROSITE" id="PS50110">
    <property type="entry name" value="RESPONSE_REGULATORY"/>
    <property type="match status" value="1"/>
</dbReference>
<name>A0A0P8YPU9_PSEFL</name>
<dbReference type="PANTHER" id="PTHR44591:SF21">
    <property type="entry name" value="TWO-COMPONENT RESPONSE REGULATOR"/>
    <property type="match status" value="1"/>
</dbReference>
<dbReference type="InterPro" id="IPR001789">
    <property type="entry name" value="Sig_transdc_resp-reg_receiver"/>
</dbReference>
<comment type="caution">
    <text evidence="4">The sequence shown here is derived from an EMBL/GenBank/DDBJ whole genome shotgun (WGS) entry which is preliminary data.</text>
</comment>
<proteinExistence type="predicted"/>
<dbReference type="PANTHER" id="PTHR44591">
    <property type="entry name" value="STRESS RESPONSE REGULATOR PROTEIN 1"/>
    <property type="match status" value="1"/>
</dbReference>
<keyword evidence="1 2" id="KW-0597">Phosphoprotein</keyword>
<dbReference type="OrthoDB" id="9802155at2"/>
<dbReference type="AlphaFoldDB" id="A0A0P8YPU9"/>
<dbReference type="Pfam" id="PF00072">
    <property type="entry name" value="Response_reg"/>
    <property type="match status" value="1"/>
</dbReference>
<dbReference type="RefSeq" id="WP_057400058.1">
    <property type="nucleotide sequence ID" value="NZ_LJXB01000091.1"/>
</dbReference>
<feature type="domain" description="Response regulatory" evidence="3">
    <location>
        <begin position="8"/>
        <end position="119"/>
    </location>
</feature>
<dbReference type="Proteomes" id="UP000050349">
    <property type="component" value="Unassembled WGS sequence"/>
</dbReference>
<dbReference type="PATRIC" id="fig|294.162.peg.5411"/>
<evidence type="ECO:0000256" key="2">
    <source>
        <dbReference type="PROSITE-ProRule" id="PRU00169"/>
    </source>
</evidence>
<accession>A0A0P8YPU9</accession>
<dbReference type="InterPro" id="IPR011006">
    <property type="entry name" value="CheY-like_superfamily"/>
</dbReference>
<feature type="modified residue" description="4-aspartylphosphate" evidence="2">
    <location>
        <position position="59"/>
    </location>
</feature>
<evidence type="ECO:0000259" key="3">
    <source>
        <dbReference type="PROSITE" id="PS50110"/>
    </source>
</evidence>
<reference evidence="4 5" key="1">
    <citation type="submission" date="2015-09" db="EMBL/GenBank/DDBJ databases">
        <authorList>
            <person name="Jackson K.R."/>
            <person name="Lunt B.L."/>
            <person name="Fisher J.N.B."/>
            <person name="Gardner A.V."/>
            <person name="Bailey M.E."/>
            <person name="Deus L.M."/>
            <person name="Earl A.S."/>
            <person name="Gibby P.D."/>
            <person name="Hartmann K.A."/>
            <person name="Liu J.E."/>
            <person name="Manci A.M."/>
            <person name="Nielsen D.A."/>
            <person name="Solomon M.B."/>
            <person name="Breakwell D.P."/>
            <person name="Burnett S.H."/>
            <person name="Grose J.H."/>
        </authorList>
    </citation>
    <scope>NUCLEOTIDE SEQUENCE [LARGE SCALE GENOMIC DNA]</scope>
    <source>
        <strain evidence="4 5">S613</strain>
    </source>
</reference>
<organism evidence="4 5">
    <name type="scientific">Pseudomonas fluorescens</name>
    <dbReference type="NCBI Taxonomy" id="294"/>
    <lineage>
        <taxon>Bacteria</taxon>
        <taxon>Pseudomonadati</taxon>
        <taxon>Pseudomonadota</taxon>
        <taxon>Gammaproteobacteria</taxon>
        <taxon>Pseudomonadales</taxon>
        <taxon>Pseudomonadaceae</taxon>
        <taxon>Pseudomonas</taxon>
    </lineage>
</organism>
<protein>
    <submittedName>
        <fullName evidence="4">Response regulator</fullName>
    </submittedName>
</protein>